<gene>
    <name evidence="8" type="ORF">g.10845</name>
</gene>
<dbReference type="GO" id="GO:0016020">
    <property type="term" value="C:membrane"/>
    <property type="evidence" value="ECO:0007669"/>
    <property type="project" value="UniProtKB-SubCell"/>
</dbReference>
<keyword evidence="4 6" id="KW-1133">Transmembrane helix</keyword>
<dbReference type="Pfam" id="PF03600">
    <property type="entry name" value="CitMHS"/>
    <property type="match status" value="1"/>
</dbReference>
<feature type="transmembrane region" description="Helical" evidence="6">
    <location>
        <begin position="724"/>
        <end position="742"/>
    </location>
</feature>
<feature type="non-terminal residue" evidence="8">
    <location>
        <position position="1"/>
    </location>
</feature>
<feature type="transmembrane region" description="Helical" evidence="6">
    <location>
        <begin position="325"/>
        <end position="342"/>
    </location>
</feature>
<accession>A0A1B6LWC8</accession>
<evidence type="ECO:0000313" key="8">
    <source>
        <dbReference type="EMBL" id="JAT27976.1"/>
    </source>
</evidence>
<reference evidence="8" key="1">
    <citation type="submission" date="2015-11" db="EMBL/GenBank/DDBJ databases">
        <title>De novo transcriptome assembly of four potential Pierce s Disease insect vectors from Arizona vineyards.</title>
        <authorList>
            <person name="Tassone E.E."/>
        </authorList>
    </citation>
    <scope>NUCLEOTIDE SEQUENCE</scope>
</reference>
<protein>
    <recommendedName>
        <fullName evidence="7">Citrate transporter-like domain-containing protein</fullName>
    </recommendedName>
</protein>
<feature type="transmembrane region" description="Helical" evidence="6">
    <location>
        <begin position="348"/>
        <end position="365"/>
    </location>
</feature>
<keyword evidence="5 6" id="KW-0472">Membrane</keyword>
<proteinExistence type="predicted"/>
<feature type="domain" description="Citrate transporter-like" evidence="7">
    <location>
        <begin position="337"/>
        <end position="778"/>
    </location>
</feature>
<feature type="transmembrane region" description="Helical" evidence="6">
    <location>
        <begin position="430"/>
        <end position="448"/>
    </location>
</feature>
<keyword evidence="2" id="KW-0813">Transport</keyword>
<feature type="transmembrane region" description="Helical" evidence="6">
    <location>
        <begin position="627"/>
        <end position="644"/>
    </location>
</feature>
<organism evidence="8">
    <name type="scientific">Graphocephala atropunctata</name>
    <dbReference type="NCBI Taxonomy" id="36148"/>
    <lineage>
        <taxon>Eukaryota</taxon>
        <taxon>Metazoa</taxon>
        <taxon>Ecdysozoa</taxon>
        <taxon>Arthropoda</taxon>
        <taxon>Hexapoda</taxon>
        <taxon>Insecta</taxon>
        <taxon>Pterygota</taxon>
        <taxon>Neoptera</taxon>
        <taxon>Paraneoptera</taxon>
        <taxon>Hemiptera</taxon>
        <taxon>Auchenorrhyncha</taxon>
        <taxon>Membracoidea</taxon>
        <taxon>Cicadellidae</taxon>
        <taxon>Cicadellinae</taxon>
        <taxon>Cicadellini</taxon>
        <taxon>Graphocephala</taxon>
    </lineage>
</organism>
<dbReference type="AlphaFoldDB" id="A0A1B6LWC8"/>
<evidence type="ECO:0000256" key="2">
    <source>
        <dbReference type="ARBA" id="ARBA00022448"/>
    </source>
</evidence>
<evidence type="ECO:0000259" key="7">
    <source>
        <dbReference type="Pfam" id="PF03600"/>
    </source>
</evidence>
<name>A0A1B6LWC8_9HEMI</name>
<sequence>SHRVSEDLEEHEFILSSPRHNKGSMRGMYDVWNTLPEVIKQDPSYEPFRRYGARLALEDYSPSDSSSANKKRKSFKFEEDPGLTLKTPLSGLGLPSIIIDPVAGESPASSQQSDDILGKLRKIASKDKAFAEDPVEDVGWWKTFRNTIYFHYCKMTILCGSWIFCCVVLMLVKTYKDISTYHQISIPPNITRTYWLDGQPSMQQFRLELEGAILPIYYRNLTDKFLRVWLEMVLPRSPTGSKHVDPNNTMFREEITDPWLISIVSEEGIDFAPEVRRSKILNVYQNIEHELVPHSKMCLKFSTNLATSFPISLNYDLTPINTEDGTVYAIIILVGLYVFIISEIIHRTVASMLAATVTIAVLALCGERPSHQEVVSWVDLETLTLLFAMMLFVAIFSETGIFDYLAVVAYKLSCYLTTRYKCFRLLGGRIWVLINILCINTVLVSSFLDNVTTILLMTPVTIRLCEVMNLNPNPVLMAMMVFSNIGGAITPIGDPPNVIIASNKDVINAGVTFGVFTLNMGLPLIIIMILVNFQLRYMFRNLKTLKFTQPRDVQDIKHEILIWQRAAASLSSYSKEEDYVRESVMKKVQDLLMELKGKMLTGSIVMDTYKEDIEELSKKFPIRDKQLLIKSSFCLAFVFLMFLCQSMLNLSLSMGSIALLGALLLLLLDREDIVDTLARVEWSTLIFFTSLFIVLEGLSKLGLIDFIGQKTENTIANVMPPYRLGLSILLILWVSAAASSFLDNIPLTTMMVRIVVSLSQKEELGLPLQPLVWALAIGSCLGGNGTLIGASSNLVCACVAERHGYGFTFLEFFKIGFPVMVFSLLIATVYLMIVYVWLG</sequence>
<dbReference type="EMBL" id="GEBQ01012001">
    <property type="protein sequence ID" value="JAT27976.1"/>
    <property type="molecule type" value="Transcribed_RNA"/>
</dbReference>
<evidence type="ECO:0000256" key="1">
    <source>
        <dbReference type="ARBA" id="ARBA00004141"/>
    </source>
</evidence>
<comment type="subcellular location">
    <subcellularLocation>
        <location evidence="1">Membrane</location>
        <topology evidence="1">Multi-pass membrane protein</topology>
    </subcellularLocation>
</comment>
<dbReference type="InterPro" id="IPR004680">
    <property type="entry name" value="Cit_transptr-like_dom"/>
</dbReference>
<feature type="transmembrane region" description="Helical" evidence="6">
    <location>
        <begin position="149"/>
        <end position="172"/>
    </location>
</feature>
<evidence type="ECO:0000256" key="4">
    <source>
        <dbReference type="ARBA" id="ARBA00022989"/>
    </source>
</evidence>
<dbReference type="PANTHER" id="PTHR43568">
    <property type="entry name" value="P PROTEIN"/>
    <property type="match status" value="1"/>
</dbReference>
<feature type="transmembrane region" description="Helical" evidence="6">
    <location>
        <begin position="815"/>
        <end position="838"/>
    </location>
</feature>
<dbReference type="CDD" id="cd01116">
    <property type="entry name" value="P_permease"/>
    <property type="match status" value="1"/>
</dbReference>
<evidence type="ECO:0000256" key="5">
    <source>
        <dbReference type="ARBA" id="ARBA00023136"/>
    </source>
</evidence>
<keyword evidence="3 6" id="KW-0812">Transmembrane</keyword>
<feature type="transmembrane region" description="Helical" evidence="6">
    <location>
        <begin position="511"/>
        <end position="533"/>
    </location>
</feature>
<dbReference type="PANTHER" id="PTHR43568:SF1">
    <property type="entry name" value="P PROTEIN"/>
    <property type="match status" value="1"/>
</dbReference>
<dbReference type="InterPro" id="IPR051475">
    <property type="entry name" value="Diverse_Ion_Transporter"/>
</dbReference>
<evidence type="ECO:0000256" key="6">
    <source>
        <dbReference type="SAM" id="Phobius"/>
    </source>
</evidence>
<evidence type="ECO:0000256" key="3">
    <source>
        <dbReference type="ARBA" id="ARBA00022692"/>
    </source>
</evidence>
<dbReference type="GO" id="GO:0055085">
    <property type="term" value="P:transmembrane transport"/>
    <property type="evidence" value="ECO:0007669"/>
    <property type="project" value="InterPro"/>
</dbReference>
<feature type="transmembrane region" description="Helical" evidence="6">
    <location>
        <begin position="680"/>
        <end position="704"/>
    </location>
</feature>